<evidence type="ECO:0000256" key="1">
    <source>
        <dbReference type="ARBA" id="ARBA00022723"/>
    </source>
</evidence>
<reference evidence="7 10" key="1">
    <citation type="journal article" date="2011" name="Nature">
        <title>The Medicago genome provides insight into the evolution of rhizobial symbioses.</title>
        <authorList>
            <person name="Young N.D."/>
            <person name="Debelle F."/>
            <person name="Oldroyd G.E."/>
            <person name="Geurts R."/>
            <person name="Cannon S.B."/>
            <person name="Udvardi M.K."/>
            <person name="Benedito V.A."/>
            <person name="Mayer K.F."/>
            <person name="Gouzy J."/>
            <person name="Schoof H."/>
            <person name="Van de Peer Y."/>
            <person name="Proost S."/>
            <person name="Cook D.R."/>
            <person name="Meyers B.C."/>
            <person name="Spannagl M."/>
            <person name="Cheung F."/>
            <person name="De Mita S."/>
            <person name="Krishnakumar V."/>
            <person name="Gundlach H."/>
            <person name="Zhou S."/>
            <person name="Mudge J."/>
            <person name="Bharti A.K."/>
            <person name="Murray J.D."/>
            <person name="Naoumkina M.A."/>
            <person name="Rosen B."/>
            <person name="Silverstein K.A."/>
            <person name="Tang H."/>
            <person name="Rombauts S."/>
            <person name="Zhao P.X."/>
            <person name="Zhou P."/>
            <person name="Barbe V."/>
            <person name="Bardou P."/>
            <person name="Bechner M."/>
            <person name="Bellec A."/>
            <person name="Berger A."/>
            <person name="Berges H."/>
            <person name="Bidwell S."/>
            <person name="Bisseling T."/>
            <person name="Choisne N."/>
            <person name="Couloux A."/>
            <person name="Denny R."/>
            <person name="Deshpande S."/>
            <person name="Dai X."/>
            <person name="Doyle J.J."/>
            <person name="Dudez A.M."/>
            <person name="Farmer A.D."/>
            <person name="Fouteau S."/>
            <person name="Franken C."/>
            <person name="Gibelin C."/>
            <person name="Gish J."/>
            <person name="Goldstein S."/>
            <person name="Gonzalez A.J."/>
            <person name="Green P.J."/>
            <person name="Hallab A."/>
            <person name="Hartog M."/>
            <person name="Hua A."/>
            <person name="Humphray S.J."/>
            <person name="Jeong D.H."/>
            <person name="Jing Y."/>
            <person name="Jocker A."/>
            <person name="Kenton S.M."/>
            <person name="Kim D.J."/>
            <person name="Klee K."/>
            <person name="Lai H."/>
            <person name="Lang C."/>
            <person name="Lin S."/>
            <person name="Macmil S.L."/>
            <person name="Magdelenat G."/>
            <person name="Matthews L."/>
            <person name="McCorrison J."/>
            <person name="Monaghan E.L."/>
            <person name="Mun J.H."/>
            <person name="Najar F.Z."/>
            <person name="Nicholson C."/>
            <person name="Noirot C."/>
            <person name="O'Bleness M."/>
            <person name="Paule C.R."/>
            <person name="Poulain J."/>
            <person name="Prion F."/>
            <person name="Qin B."/>
            <person name="Qu C."/>
            <person name="Retzel E.F."/>
            <person name="Riddle C."/>
            <person name="Sallet E."/>
            <person name="Samain S."/>
            <person name="Samson N."/>
            <person name="Sanders I."/>
            <person name="Saurat O."/>
            <person name="Scarpelli C."/>
            <person name="Schiex T."/>
            <person name="Segurens B."/>
            <person name="Severin A.J."/>
            <person name="Sherrier D.J."/>
            <person name="Shi R."/>
            <person name="Sims S."/>
            <person name="Singer S.R."/>
            <person name="Sinharoy S."/>
            <person name="Sterck L."/>
            <person name="Viollet A."/>
            <person name="Wang B.B."/>
            <person name="Wang K."/>
            <person name="Wang M."/>
            <person name="Wang X."/>
            <person name="Warfsmann J."/>
            <person name="Weissenbach J."/>
            <person name="White D.D."/>
            <person name="White J.D."/>
            <person name="Wiley G.B."/>
            <person name="Wincker P."/>
            <person name="Xing Y."/>
            <person name="Yang L."/>
            <person name="Yao Z."/>
            <person name="Ying F."/>
            <person name="Zhai J."/>
            <person name="Zhou L."/>
            <person name="Zuber A."/>
            <person name="Denarie J."/>
            <person name="Dixon R.A."/>
            <person name="May G.D."/>
            <person name="Schwartz D.C."/>
            <person name="Rogers J."/>
            <person name="Quetier F."/>
            <person name="Town C.D."/>
            <person name="Roe B.A."/>
        </authorList>
    </citation>
    <scope>NUCLEOTIDE SEQUENCE [LARGE SCALE GENOMIC DNA]</scope>
    <source>
        <strain evidence="7">A17</strain>
        <strain evidence="9 10">cv. Jemalong A17</strain>
    </source>
</reference>
<dbReference type="PIRSF" id="PIRSF036836">
    <property type="entry name" value="RNase_bind_SBP1"/>
    <property type="match status" value="1"/>
</dbReference>
<accession>G7JMD1</accession>
<dbReference type="GO" id="GO:0004842">
    <property type="term" value="F:ubiquitin-protein transferase activity"/>
    <property type="evidence" value="ECO:0000318"/>
    <property type="project" value="GO_Central"/>
</dbReference>
<protein>
    <submittedName>
        <fullName evidence="8">Putative transcription factor C2H2 family</fullName>
    </submittedName>
    <submittedName>
        <fullName evidence="7">Zinc finger, C3HC4 type (RING finger) protein</fullName>
    </submittedName>
</protein>
<gene>
    <name evidence="9" type="primary">11439677</name>
    <name evidence="7" type="ordered locus">MTR_4g073070</name>
    <name evidence="8" type="ORF">MtrunA17_Chr4g0036941</name>
</gene>
<evidence type="ECO:0000256" key="2">
    <source>
        <dbReference type="ARBA" id="ARBA00022771"/>
    </source>
</evidence>
<proteinExistence type="predicted"/>
<evidence type="ECO:0000259" key="6">
    <source>
        <dbReference type="PROSITE" id="PS50089"/>
    </source>
</evidence>
<evidence type="ECO:0000313" key="9">
    <source>
        <dbReference type="EnsemblPlants" id="AES89374"/>
    </source>
</evidence>
<feature type="domain" description="RING-type" evidence="6">
    <location>
        <begin position="207"/>
        <end position="241"/>
    </location>
</feature>
<dbReference type="InterPro" id="IPR001841">
    <property type="entry name" value="Znf_RING"/>
</dbReference>
<evidence type="ECO:0000313" key="10">
    <source>
        <dbReference type="Proteomes" id="UP000002051"/>
    </source>
</evidence>
<evidence type="ECO:0000256" key="3">
    <source>
        <dbReference type="ARBA" id="ARBA00022833"/>
    </source>
</evidence>
<evidence type="ECO:0000256" key="4">
    <source>
        <dbReference type="PROSITE-ProRule" id="PRU00175"/>
    </source>
</evidence>
<keyword evidence="3" id="KW-0862">Zinc</keyword>
<reference evidence="8" key="4">
    <citation type="journal article" date="2018" name="Nat. Plants">
        <title>Whole-genome landscape of Medicago truncatula symbiotic genes.</title>
        <authorList>
            <person name="Pecrix Y."/>
            <person name="Gamas P."/>
            <person name="Carrere S."/>
        </authorList>
    </citation>
    <scope>NUCLEOTIDE SEQUENCE</scope>
    <source>
        <tissue evidence="8">Leaves</tissue>
    </source>
</reference>
<dbReference type="OrthoDB" id="1711136at2759"/>
<dbReference type="GO" id="GO:0008270">
    <property type="term" value="F:zinc ion binding"/>
    <property type="evidence" value="ECO:0007669"/>
    <property type="project" value="UniProtKB-KW"/>
</dbReference>
<keyword evidence="5" id="KW-0175">Coiled coil</keyword>
<dbReference type="FunFam" id="1.10.1170.10:FF:000002">
    <property type="entry name" value="Baculoviral IAP repeat containing 7"/>
    <property type="match status" value="1"/>
</dbReference>
<dbReference type="PANTHER" id="PTHR42647:SF6">
    <property type="entry name" value="RING-TYPE DOMAIN-CONTAINING PROTEIN"/>
    <property type="match status" value="1"/>
</dbReference>
<dbReference type="HOGENOM" id="CLU_038018_5_0_1"/>
<dbReference type="eggNOG" id="KOG1100">
    <property type="taxonomic scope" value="Eukaryota"/>
</dbReference>
<dbReference type="PaxDb" id="3880-AES89374"/>
<name>G7JMD1_MEDTR</name>
<organism evidence="7 10">
    <name type="scientific">Medicago truncatula</name>
    <name type="common">Barrel medic</name>
    <name type="synonym">Medicago tribuloides</name>
    <dbReference type="NCBI Taxonomy" id="3880"/>
    <lineage>
        <taxon>Eukaryota</taxon>
        <taxon>Viridiplantae</taxon>
        <taxon>Streptophyta</taxon>
        <taxon>Embryophyta</taxon>
        <taxon>Tracheophyta</taxon>
        <taxon>Spermatophyta</taxon>
        <taxon>Magnoliopsida</taxon>
        <taxon>eudicotyledons</taxon>
        <taxon>Gunneridae</taxon>
        <taxon>Pentapetalae</taxon>
        <taxon>rosids</taxon>
        <taxon>fabids</taxon>
        <taxon>Fabales</taxon>
        <taxon>Fabaceae</taxon>
        <taxon>Papilionoideae</taxon>
        <taxon>50 kb inversion clade</taxon>
        <taxon>NPAAA clade</taxon>
        <taxon>Hologalegina</taxon>
        <taxon>IRL clade</taxon>
        <taxon>Trifolieae</taxon>
        <taxon>Medicago</taxon>
    </lineage>
</organism>
<sequence length="255" mass="29236">MAMQPPSHGNNVFPFYVNDLYLGGLVELQQLQPPQYYQQQPPQNQQQWQGNVVPIINSHVHASNVLISPALAALFEKQMQETHELINIQNDQIKFMLQQHTEQQVATFRSMEIYSQQILTRKNEEIAKVVKKKLDLENLLRKLEAEKRELKGIALERGAMVLTLHTKLEEEKKRVRMLVENDAESSCGEKEEVRAEKRVRRENNVFCSKCKTNTLGVLFLPCRHLSSCKACNALLQTCPICGMAKKGIIEIQNSI</sequence>
<dbReference type="EMBL" id="PSQE01000004">
    <property type="protein sequence ID" value="RHN61462.1"/>
    <property type="molecule type" value="Genomic_DNA"/>
</dbReference>
<dbReference type="Proteomes" id="UP000265566">
    <property type="component" value="Chromosome 4"/>
</dbReference>
<evidence type="ECO:0000256" key="5">
    <source>
        <dbReference type="SAM" id="Coils"/>
    </source>
</evidence>
<reference evidence="7 10" key="2">
    <citation type="journal article" date="2014" name="BMC Genomics">
        <title>An improved genome release (version Mt4.0) for the model legume Medicago truncatula.</title>
        <authorList>
            <person name="Tang H."/>
            <person name="Krishnakumar V."/>
            <person name="Bidwell S."/>
            <person name="Rosen B."/>
            <person name="Chan A."/>
            <person name="Zhou S."/>
            <person name="Gentzbittel L."/>
            <person name="Childs K.L."/>
            <person name="Yandell M."/>
            <person name="Gundlach H."/>
            <person name="Mayer K.F."/>
            <person name="Schwartz D.C."/>
            <person name="Town C.D."/>
        </authorList>
    </citation>
    <scope>GENOME REANNOTATION</scope>
    <source>
        <strain evidence="9 10">cv. Jemalong A17</strain>
    </source>
</reference>
<evidence type="ECO:0000313" key="7">
    <source>
        <dbReference type="EMBL" id="AES89374.1"/>
    </source>
</evidence>
<evidence type="ECO:0000313" key="8">
    <source>
        <dbReference type="EMBL" id="RHN61462.1"/>
    </source>
</evidence>
<dbReference type="AlphaFoldDB" id="G7JMD1"/>
<dbReference type="EnsemblPlants" id="AES89374">
    <property type="protein sequence ID" value="AES89374"/>
    <property type="gene ID" value="MTR_4g073070"/>
</dbReference>
<reference evidence="9" key="3">
    <citation type="submission" date="2015-04" db="UniProtKB">
        <authorList>
            <consortium name="EnsemblPlants"/>
        </authorList>
    </citation>
    <scope>IDENTIFICATION</scope>
    <source>
        <strain evidence="9">cv. Jemalong A17</strain>
    </source>
</reference>
<dbReference type="Pfam" id="PF13920">
    <property type="entry name" value="zf-C3HC4_3"/>
    <property type="match status" value="1"/>
</dbReference>
<dbReference type="SUPFAM" id="SSF57850">
    <property type="entry name" value="RING/U-box"/>
    <property type="match status" value="1"/>
</dbReference>
<feature type="coiled-coil region" evidence="5">
    <location>
        <begin position="126"/>
        <end position="156"/>
    </location>
</feature>
<dbReference type="KEGG" id="mtr:11439677"/>
<dbReference type="InterPro" id="IPR013083">
    <property type="entry name" value="Znf_RING/FYVE/PHD"/>
</dbReference>
<dbReference type="Gramene" id="rna23933">
    <property type="protein sequence ID" value="RHN61462.1"/>
    <property type="gene ID" value="gene23933"/>
</dbReference>
<dbReference type="EMBL" id="CM001220">
    <property type="protein sequence ID" value="AES89374.1"/>
    <property type="molecule type" value="Genomic_DNA"/>
</dbReference>
<dbReference type="PROSITE" id="PS50089">
    <property type="entry name" value="ZF_RING_2"/>
    <property type="match status" value="1"/>
</dbReference>
<dbReference type="PANTHER" id="PTHR42647">
    <property type="entry name" value="SBP (S-RIBONUCLEASE BINDING PROTEIN) FAMILY PROTEIN"/>
    <property type="match status" value="1"/>
</dbReference>
<keyword evidence="10" id="KW-1185">Reference proteome</keyword>
<keyword evidence="1" id="KW-0479">Metal-binding</keyword>
<dbReference type="Gene3D" id="3.30.40.10">
    <property type="entry name" value="Zinc/RING finger domain, C3HC4 (zinc finger)"/>
    <property type="match status" value="1"/>
</dbReference>
<keyword evidence="2 4" id="KW-0863">Zinc-finger</keyword>
<dbReference type="Proteomes" id="UP000002051">
    <property type="component" value="Chromosome 4"/>
</dbReference>